<reference evidence="1 2" key="1">
    <citation type="submission" date="2019-04" db="EMBL/GenBank/DDBJ databases">
        <title>Annotation for the trematode Fasciola gigantica.</title>
        <authorList>
            <person name="Choi Y.-J."/>
        </authorList>
    </citation>
    <scope>NUCLEOTIDE SEQUENCE [LARGE SCALE GENOMIC DNA]</scope>
    <source>
        <strain evidence="1">Uganda_cow_1</strain>
    </source>
</reference>
<name>A0A504Z8Z4_FASGI</name>
<comment type="caution">
    <text evidence="1">The sequence shown here is derived from an EMBL/GenBank/DDBJ whole genome shotgun (WGS) entry which is preliminary data.</text>
</comment>
<dbReference type="OrthoDB" id="6250151at2759"/>
<dbReference type="Proteomes" id="UP000316759">
    <property type="component" value="Unassembled WGS sequence"/>
</dbReference>
<dbReference type="EMBL" id="SUNJ01000974">
    <property type="protein sequence ID" value="TPP67187.1"/>
    <property type="molecule type" value="Genomic_DNA"/>
</dbReference>
<dbReference type="AlphaFoldDB" id="A0A504Z8Z4"/>
<organism evidence="1 2">
    <name type="scientific">Fasciola gigantica</name>
    <name type="common">Giant liver fluke</name>
    <dbReference type="NCBI Taxonomy" id="46835"/>
    <lineage>
        <taxon>Eukaryota</taxon>
        <taxon>Metazoa</taxon>
        <taxon>Spiralia</taxon>
        <taxon>Lophotrochozoa</taxon>
        <taxon>Platyhelminthes</taxon>
        <taxon>Trematoda</taxon>
        <taxon>Digenea</taxon>
        <taxon>Plagiorchiida</taxon>
        <taxon>Echinostomata</taxon>
        <taxon>Echinostomatoidea</taxon>
        <taxon>Fasciolidae</taxon>
        <taxon>Fasciola</taxon>
    </lineage>
</organism>
<evidence type="ECO:0000313" key="2">
    <source>
        <dbReference type="Proteomes" id="UP000316759"/>
    </source>
</evidence>
<protein>
    <submittedName>
        <fullName evidence="1">Uncharacterized protein</fullName>
    </submittedName>
</protein>
<proteinExistence type="predicted"/>
<gene>
    <name evidence="1" type="ORF">FGIG_07441</name>
</gene>
<sequence>MTSVAVQTDLNEDEDTALDSITMGIFADILSILDDENHKIYYDISESFAYIHSKRSVDADAGNLIQGCLPSLESQQDITEINPEPRPLTTEELEQSVRLSEFRLQTNLAALAEIQNKEDHVKEWLKSTNDATPTGICTPPEGRFSPQIDTTCSFSELPSPCSSTVNTPVMQTNGKKIDLGRFTPT</sequence>
<keyword evidence="2" id="KW-1185">Reference proteome</keyword>
<accession>A0A504Z8Z4</accession>
<evidence type="ECO:0000313" key="1">
    <source>
        <dbReference type="EMBL" id="TPP67187.1"/>
    </source>
</evidence>